<proteinExistence type="predicted"/>
<accession>A0AA35SV53</accession>
<organism evidence="1 2">
    <name type="scientific">Geodia barretti</name>
    <name type="common">Barrett's horny sponge</name>
    <dbReference type="NCBI Taxonomy" id="519541"/>
    <lineage>
        <taxon>Eukaryota</taxon>
        <taxon>Metazoa</taxon>
        <taxon>Porifera</taxon>
        <taxon>Demospongiae</taxon>
        <taxon>Heteroscleromorpha</taxon>
        <taxon>Tetractinellida</taxon>
        <taxon>Astrophorina</taxon>
        <taxon>Geodiidae</taxon>
        <taxon>Geodia</taxon>
    </lineage>
</organism>
<comment type="caution">
    <text evidence="1">The sequence shown here is derived from an EMBL/GenBank/DDBJ whole genome shotgun (WGS) entry which is preliminary data.</text>
</comment>
<dbReference type="AlphaFoldDB" id="A0AA35SV53"/>
<protein>
    <submittedName>
        <fullName evidence="1">Uncharacterized protein</fullName>
    </submittedName>
</protein>
<gene>
    <name evidence="1" type="ORF">GBAR_LOCUS20348</name>
</gene>
<dbReference type="EMBL" id="CASHTH010002859">
    <property type="protein sequence ID" value="CAI8036299.1"/>
    <property type="molecule type" value="Genomic_DNA"/>
</dbReference>
<name>A0AA35SV53_GEOBA</name>
<sequence>MRAAVASTDHVGERQAVFHERLVVWKATSTATSSVVPAAKMTLSWIPPRRRLKVRTKLRTPPSKRNVISLCGQCVSSCQSLRRRIVRPWFRYAISRNLVVTPSQSYATSGNTLLSGNQVTLVPFPGRSDDVCLRCDMSLTVIPRSKRCEIDVSITPHFNHRPLGQRVHYRGADAMQAAGNLIALATEFTSGVKGSHYRF</sequence>
<evidence type="ECO:0000313" key="1">
    <source>
        <dbReference type="EMBL" id="CAI8036299.1"/>
    </source>
</evidence>
<reference evidence="1" key="1">
    <citation type="submission" date="2023-03" db="EMBL/GenBank/DDBJ databases">
        <authorList>
            <person name="Steffen K."/>
            <person name="Cardenas P."/>
        </authorList>
    </citation>
    <scope>NUCLEOTIDE SEQUENCE</scope>
</reference>
<keyword evidence="2" id="KW-1185">Reference proteome</keyword>
<evidence type="ECO:0000313" key="2">
    <source>
        <dbReference type="Proteomes" id="UP001174909"/>
    </source>
</evidence>
<dbReference type="Proteomes" id="UP001174909">
    <property type="component" value="Unassembled WGS sequence"/>
</dbReference>